<dbReference type="KEGG" id="ccb:Clocel_3171"/>
<dbReference type="SUPFAM" id="SSF56112">
    <property type="entry name" value="Protein kinase-like (PK-like)"/>
    <property type="match status" value="1"/>
</dbReference>
<gene>
    <name evidence="2" type="ordered locus">Clocel_3171</name>
</gene>
<dbReference type="PANTHER" id="PTHR39179">
    <property type="entry name" value="SPORE COAT PROTEIN I"/>
    <property type="match status" value="1"/>
</dbReference>
<dbReference type="OrthoDB" id="9771902at2"/>
<name>D9SUA2_CLOC7</name>
<dbReference type="RefSeq" id="WP_010073241.1">
    <property type="nucleotide sequence ID" value="NC_014393.1"/>
</dbReference>
<keyword evidence="3" id="KW-1185">Reference proteome</keyword>
<protein>
    <submittedName>
        <fullName evidence="2">Spore coat protein, CotS family</fullName>
    </submittedName>
</protein>
<accession>D9SUA2</accession>
<evidence type="ECO:0000313" key="2">
    <source>
        <dbReference type="EMBL" id="ADL52857.1"/>
    </source>
</evidence>
<feature type="domain" description="Aminoglycoside phosphotransferase" evidence="1">
    <location>
        <begin position="55"/>
        <end position="243"/>
    </location>
</feature>
<dbReference type="Proteomes" id="UP000002730">
    <property type="component" value="Chromosome"/>
</dbReference>
<organism evidence="2 3">
    <name type="scientific">Clostridium cellulovorans (strain ATCC 35296 / DSM 3052 / OCM 3 / 743B)</name>
    <dbReference type="NCBI Taxonomy" id="573061"/>
    <lineage>
        <taxon>Bacteria</taxon>
        <taxon>Bacillati</taxon>
        <taxon>Bacillota</taxon>
        <taxon>Clostridia</taxon>
        <taxon>Eubacteriales</taxon>
        <taxon>Clostridiaceae</taxon>
        <taxon>Clostridium</taxon>
    </lineage>
</organism>
<dbReference type="InterPro" id="IPR047175">
    <property type="entry name" value="CotS-like"/>
</dbReference>
<dbReference type="NCBIfam" id="TIGR02906">
    <property type="entry name" value="spore_CotS"/>
    <property type="match status" value="1"/>
</dbReference>
<keyword evidence="2" id="KW-0946">Virion</keyword>
<dbReference type="GO" id="GO:0042601">
    <property type="term" value="C:endospore-forming forespore"/>
    <property type="evidence" value="ECO:0007669"/>
    <property type="project" value="TreeGrafter"/>
</dbReference>
<dbReference type="InterPro" id="IPR011009">
    <property type="entry name" value="Kinase-like_dom_sf"/>
</dbReference>
<proteinExistence type="predicted"/>
<reference evidence="2 3" key="1">
    <citation type="submission" date="2010-08" db="EMBL/GenBank/DDBJ databases">
        <title>Complete sequence of Clostridium cellulovorans 743B.</title>
        <authorList>
            <consortium name="US DOE Joint Genome Institute"/>
            <person name="Lucas S."/>
            <person name="Copeland A."/>
            <person name="Lapidus A."/>
            <person name="Cheng J.-F."/>
            <person name="Bruce D."/>
            <person name="Goodwin L."/>
            <person name="Pitluck S."/>
            <person name="Chertkov O."/>
            <person name="Detter J.C."/>
            <person name="Han C."/>
            <person name="Tapia R."/>
            <person name="Land M."/>
            <person name="Hauser L."/>
            <person name="Chang Y.-J."/>
            <person name="Jeffries C."/>
            <person name="Kyrpides N."/>
            <person name="Ivanova N."/>
            <person name="Mikhailova N."/>
            <person name="Hemme C.L."/>
            <person name="Woyke T."/>
        </authorList>
    </citation>
    <scope>NUCLEOTIDE SEQUENCE [LARGE SCALE GENOMIC DNA]</scope>
    <source>
        <strain evidence="3">ATCC 35296 / DSM 3052 / OCM 3 / 743B</strain>
    </source>
</reference>
<dbReference type="InterPro" id="IPR014255">
    <property type="entry name" value="Spore_coat_CotS"/>
</dbReference>
<dbReference type="EMBL" id="CP002160">
    <property type="protein sequence ID" value="ADL52857.1"/>
    <property type="molecule type" value="Genomic_DNA"/>
</dbReference>
<dbReference type="Gene3D" id="3.90.1200.10">
    <property type="match status" value="1"/>
</dbReference>
<evidence type="ECO:0000313" key="3">
    <source>
        <dbReference type="Proteomes" id="UP000002730"/>
    </source>
</evidence>
<dbReference type="STRING" id="573061.Clocel_3171"/>
<dbReference type="InterPro" id="IPR002575">
    <property type="entry name" value="Aminoglycoside_PTrfase"/>
</dbReference>
<dbReference type="PANTHER" id="PTHR39179:SF1">
    <property type="entry name" value="SPORE COAT PROTEIN I"/>
    <property type="match status" value="1"/>
</dbReference>
<evidence type="ECO:0000259" key="1">
    <source>
        <dbReference type="Pfam" id="PF01636"/>
    </source>
</evidence>
<dbReference type="Gene3D" id="3.30.200.20">
    <property type="entry name" value="Phosphorylase Kinase, domain 1"/>
    <property type="match status" value="1"/>
</dbReference>
<dbReference type="HOGENOM" id="CLU_042636_2_0_9"/>
<dbReference type="eggNOG" id="COG2334">
    <property type="taxonomic scope" value="Bacteria"/>
</dbReference>
<dbReference type="AlphaFoldDB" id="D9SUA2"/>
<sequence>MEQEAVKKVIEENYPIRVIEVVKLKNIYKVICPNEQYCLKTIKYNFGHFFFIISAMKHLYENNFEGSIPIIKTIANKDYIEIKSCFAYLIPWKEARIGNYDNILDIISAAEVLAKLHIKSRGFKVTENMNPRIGWFKWIETFRTRKDEILDFKKRILDKDIKSEFDYMYLVEIEQEVLRAERAISNLLSSEYVQIMEKHIKTNGFCHHDFAHHNLLFADKKIYVIDFDYCILDTHLHDLASLILRSLKNGRWNIKGAEMILNKYSSINEVEEEEIPVIAAFMEFPQDFWQVGIQYYWEKHPWGEEFFINKLSKILDDREDKQEFVGELRKYKMGG</sequence>
<keyword evidence="2" id="KW-0167">Capsid protein</keyword>
<dbReference type="Pfam" id="PF01636">
    <property type="entry name" value="APH"/>
    <property type="match status" value="1"/>
</dbReference>